<comment type="caution">
    <text evidence="8">The sequence shown here is derived from an EMBL/GenBank/DDBJ whole genome shotgun (WGS) entry which is preliminary data.</text>
</comment>
<dbReference type="InterPro" id="IPR020583">
    <property type="entry name" value="Inositol_monoP_metal-BS"/>
</dbReference>
<gene>
    <name evidence="8" type="ORF">ACFL27_21450</name>
</gene>
<dbReference type="CDD" id="cd01639">
    <property type="entry name" value="IMPase"/>
    <property type="match status" value="1"/>
</dbReference>
<reference evidence="8 9" key="1">
    <citation type="submission" date="2024-09" db="EMBL/GenBank/DDBJ databases">
        <title>Laminarin stimulates single cell rates of sulfate reduction while oxygen inhibits transcriptomic activity in coastal marine sediment.</title>
        <authorList>
            <person name="Lindsay M."/>
            <person name="Orcutt B."/>
            <person name="Emerson D."/>
            <person name="Stepanauskas R."/>
            <person name="D'Angelo T."/>
        </authorList>
    </citation>
    <scope>NUCLEOTIDE SEQUENCE [LARGE SCALE GENOMIC DNA]</scope>
    <source>
        <strain evidence="8">SAG AM-311-K15</strain>
    </source>
</reference>
<keyword evidence="6 7" id="KW-0460">Magnesium</keyword>
<keyword evidence="9" id="KW-1185">Reference proteome</keyword>
<keyword evidence="4 7" id="KW-0479">Metal-binding</keyword>
<protein>
    <recommendedName>
        <fullName evidence="7">Inositol-1-monophosphatase</fullName>
        <ecNumber evidence="7">3.1.3.25</ecNumber>
    </recommendedName>
</protein>
<dbReference type="SUPFAM" id="SSF56655">
    <property type="entry name" value="Carbohydrate phosphatase"/>
    <property type="match status" value="1"/>
</dbReference>
<dbReference type="PROSITE" id="PS00629">
    <property type="entry name" value="IMP_1"/>
    <property type="match status" value="1"/>
</dbReference>
<dbReference type="Proteomes" id="UP001594351">
    <property type="component" value="Unassembled WGS sequence"/>
</dbReference>
<evidence type="ECO:0000256" key="2">
    <source>
        <dbReference type="ARBA" id="ARBA00001946"/>
    </source>
</evidence>
<evidence type="ECO:0000256" key="3">
    <source>
        <dbReference type="ARBA" id="ARBA00009759"/>
    </source>
</evidence>
<evidence type="ECO:0000313" key="9">
    <source>
        <dbReference type="Proteomes" id="UP001594351"/>
    </source>
</evidence>
<evidence type="ECO:0000256" key="4">
    <source>
        <dbReference type="ARBA" id="ARBA00022723"/>
    </source>
</evidence>
<dbReference type="PANTHER" id="PTHR20854:SF4">
    <property type="entry name" value="INOSITOL-1-MONOPHOSPHATASE-RELATED"/>
    <property type="match status" value="1"/>
</dbReference>
<dbReference type="InterPro" id="IPR022337">
    <property type="entry name" value="Inositol_monophosphatase_SuhB"/>
</dbReference>
<name>A0ABV6Z2V7_UNCC1</name>
<comment type="cofactor">
    <cofactor evidence="2 7">
        <name>Mg(2+)</name>
        <dbReference type="ChEBI" id="CHEBI:18420"/>
    </cofactor>
</comment>
<evidence type="ECO:0000256" key="6">
    <source>
        <dbReference type="ARBA" id="ARBA00022842"/>
    </source>
</evidence>
<dbReference type="InterPro" id="IPR020550">
    <property type="entry name" value="Inositol_monophosphatase_CS"/>
</dbReference>
<accession>A0ABV6Z2V7</accession>
<dbReference type="Gene3D" id="3.30.540.10">
    <property type="entry name" value="Fructose-1,6-Bisphosphatase, subunit A, domain 1"/>
    <property type="match status" value="1"/>
</dbReference>
<dbReference type="PRINTS" id="PR01959">
    <property type="entry name" value="SBIMPHPHTASE"/>
</dbReference>
<organism evidence="8 9">
    <name type="scientific">candidate division CSSED10-310 bacterium</name>
    <dbReference type="NCBI Taxonomy" id="2855610"/>
    <lineage>
        <taxon>Bacteria</taxon>
        <taxon>Bacteria division CSSED10-310</taxon>
    </lineage>
</organism>
<comment type="similarity">
    <text evidence="3 7">Belongs to the inositol monophosphatase superfamily.</text>
</comment>
<comment type="catalytic activity">
    <reaction evidence="1 7">
        <text>a myo-inositol phosphate + H2O = myo-inositol + phosphate</text>
        <dbReference type="Rhea" id="RHEA:24056"/>
        <dbReference type="ChEBI" id="CHEBI:15377"/>
        <dbReference type="ChEBI" id="CHEBI:17268"/>
        <dbReference type="ChEBI" id="CHEBI:43474"/>
        <dbReference type="ChEBI" id="CHEBI:84139"/>
        <dbReference type="EC" id="3.1.3.25"/>
    </reaction>
</comment>
<dbReference type="EC" id="3.1.3.25" evidence="7"/>
<dbReference type="PROSITE" id="PS00630">
    <property type="entry name" value="IMP_2"/>
    <property type="match status" value="1"/>
</dbReference>
<sequence>MMRNYYLEVAIHAALTAGAVLRDNLSQPHQLVFKGATDLVTEMDRQAESIILTILRDRFPDHGILSEEKGRIKQNREKFLWLIDPLDGTTNYAHGFPWYAVSIALQEDNTVIAAVVYHPEMEELFSATRGGGAFLNKQKIAVSQQTALGQSLLATGFPYNIQQKSEKNIENFTALLLQSQGIRRAGAAALDLCYTACGRFDGFWEFGLAPWDTAAGSLILTEAGGTITTFHGKPYSPFNETVVASNGSIHQSLLRVLNKFSRSTTK</sequence>
<dbReference type="InterPro" id="IPR000760">
    <property type="entry name" value="Inositol_monophosphatase-like"/>
</dbReference>
<evidence type="ECO:0000313" key="8">
    <source>
        <dbReference type="EMBL" id="MFC1852771.1"/>
    </source>
</evidence>
<dbReference type="PRINTS" id="PR00377">
    <property type="entry name" value="IMPHPHTASES"/>
</dbReference>
<dbReference type="GO" id="GO:0016787">
    <property type="term" value="F:hydrolase activity"/>
    <property type="evidence" value="ECO:0007669"/>
    <property type="project" value="UniProtKB-KW"/>
</dbReference>
<dbReference type="EMBL" id="JBHPBY010000364">
    <property type="protein sequence ID" value="MFC1852771.1"/>
    <property type="molecule type" value="Genomic_DNA"/>
</dbReference>
<evidence type="ECO:0000256" key="1">
    <source>
        <dbReference type="ARBA" id="ARBA00001033"/>
    </source>
</evidence>
<dbReference type="Pfam" id="PF00459">
    <property type="entry name" value="Inositol_P"/>
    <property type="match status" value="1"/>
</dbReference>
<proteinExistence type="inferred from homology"/>
<keyword evidence="5 7" id="KW-0378">Hydrolase</keyword>
<dbReference type="InterPro" id="IPR033942">
    <property type="entry name" value="IMPase"/>
</dbReference>
<dbReference type="Gene3D" id="3.40.190.80">
    <property type="match status" value="1"/>
</dbReference>
<evidence type="ECO:0000256" key="7">
    <source>
        <dbReference type="RuleBase" id="RU364068"/>
    </source>
</evidence>
<evidence type="ECO:0000256" key="5">
    <source>
        <dbReference type="ARBA" id="ARBA00022801"/>
    </source>
</evidence>
<dbReference type="PANTHER" id="PTHR20854">
    <property type="entry name" value="INOSITOL MONOPHOSPHATASE"/>
    <property type="match status" value="1"/>
</dbReference>